<reference evidence="3" key="1">
    <citation type="journal article" date="2023" name="IMA Fungus">
        <title>Comparative genomic study of the Penicillium genus elucidates a diverse pangenome and 15 lateral gene transfer events.</title>
        <authorList>
            <person name="Petersen C."/>
            <person name="Sorensen T."/>
            <person name="Nielsen M.R."/>
            <person name="Sondergaard T.E."/>
            <person name="Sorensen J.L."/>
            <person name="Fitzpatrick D.A."/>
            <person name="Frisvad J.C."/>
            <person name="Nielsen K.L."/>
        </authorList>
    </citation>
    <scope>NUCLEOTIDE SEQUENCE</scope>
    <source>
        <strain evidence="3">IBT 17514</strain>
    </source>
</reference>
<dbReference type="AlphaFoldDB" id="A0AAD6HJU5"/>
<accession>A0AAD6HJU5</accession>
<evidence type="ECO:0000256" key="2">
    <source>
        <dbReference type="SAM" id="SignalP"/>
    </source>
</evidence>
<dbReference type="SUPFAM" id="SSF52266">
    <property type="entry name" value="SGNH hydrolase"/>
    <property type="match status" value="1"/>
</dbReference>
<dbReference type="InterPro" id="IPR001087">
    <property type="entry name" value="GDSL"/>
</dbReference>
<sequence>MRLHLLGLALAMATVEAIPHGSQTSRAPTYFFTFGDSYSMTSFNITGEQATPADPMGNPALGTGTTGGGINWIGDLTTVDNDTLILSYNLAVGGATIDNNIINAGVEDMATQVASFVSVYGDKPGIAPWSSDDTVFGFWIGINDVGWAYASEEASVLVPMLMAEYKSLVQQIYDLGGRKFLFLNVPPTSRSPYILASGLAASRAHAAWMSVFNEHLKLMALGFRDEHPDVEYVLYDSWTFMTGILDNPHKWWYPNNTCIDADGITCIWWNDYHPGLRYHAYQAADMKKYLHPFGAW</sequence>
<dbReference type="PANTHER" id="PTHR45648:SF22">
    <property type="entry name" value="GDSL LIPASE_ACYLHYDROLASE FAMILY PROTEIN (AFU_ORTHOLOGUE AFUA_4G14700)"/>
    <property type="match status" value="1"/>
</dbReference>
<dbReference type="PANTHER" id="PTHR45648">
    <property type="entry name" value="GDSL LIPASE/ACYLHYDROLASE FAMILY PROTEIN (AFU_ORTHOLOGUE AFUA_4G14700)"/>
    <property type="match status" value="1"/>
</dbReference>
<dbReference type="InterPro" id="IPR036514">
    <property type="entry name" value="SGNH_hydro_sf"/>
</dbReference>
<comment type="caution">
    <text evidence="3">The sequence shown here is derived from an EMBL/GenBank/DDBJ whole genome shotgun (WGS) entry which is preliminary data.</text>
</comment>
<dbReference type="GO" id="GO:0016788">
    <property type="term" value="F:hydrolase activity, acting on ester bonds"/>
    <property type="evidence" value="ECO:0007669"/>
    <property type="project" value="InterPro"/>
</dbReference>
<dbReference type="InterPro" id="IPR051058">
    <property type="entry name" value="GDSL_Est/Lipase"/>
</dbReference>
<organism evidence="3 4">
    <name type="scientific">Penicillium malachiteum</name>
    <dbReference type="NCBI Taxonomy" id="1324776"/>
    <lineage>
        <taxon>Eukaryota</taxon>
        <taxon>Fungi</taxon>
        <taxon>Dikarya</taxon>
        <taxon>Ascomycota</taxon>
        <taxon>Pezizomycotina</taxon>
        <taxon>Eurotiomycetes</taxon>
        <taxon>Eurotiomycetidae</taxon>
        <taxon>Eurotiales</taxon>
        <taxon>Aspergillaceae</taxon>
        <taxon>Penicillium</taxon>
    </lineage>
</organism>
<proteinExistence type="predicted"/>
<gene>
    <name evidence="3" type="ORF">N7493_007034</name>
</gene>
<dbReference type="Pfam" id="PF00657">
    <property type="entry name" value="Lipase_GDSL"/>
    <property type="match status" value="1"/>
</dbReference>
<name>A0AAD6HJU5_9EURO</name>
<evidence type="ECO:0000313" key="4">
    <source>
        <dbReference type="Proteomes" id="UP001215712"/>
    </source>
</evidence>
<reference evidence="3" key="2">
    <citation type="submission" date="2023-01" db="EMBL/GenBank/DDBJ databases">
        <authorList>
            <person name="Petersen C."/>
        </authorList>
    </citation>
    <scope>NUCLEOTIDE SEQUENCE</scope>
    <source>
        <strain evidence="3">IBT 17514</strain>
    </source>
</reference>
<feature type="signal peptide" evidence="2">
    <location>
        <begin position="1"/>
        <end position="17"/>
    </location>
</feature>
<evidence type="ECO:0000313" key="3">
    <source>
        <dbReference type="EMBL" id="KAJ5720156.1"/>
    </source>
</evidence>
<evidence type="ECO:0000256" key="1">
    <source>
        <dbReference type="ARBA" id="ARBA00022801"/>
    </source>
</evidence>
<dbReference type="Proteomes" id="UP001215712">
    <property type="component" value="Unassembled WGS sequence"/>
</dbReference>
<feature type="chain" id="PRO_5042016524" evidence="2">
    <location>
        <begin position="18"/>
        <end position="296"/>
    </location>
</feature>
<keyword evidence="4" id="KW-1185">Reference proteome</keyword>
<protein>
    <submittedName>
        <fullName evidence="3">Acetylesterase</fullName>
    </submittedName>
</protein>
<keyword evidence="1" id="KW-0378">Hydrolase</keyword>
<keyword evidence="2" id="KW-0732">Signal</keyword>
<dbReference type="Gene3D" id="3.40.50.1110">
    <property type="entry name" value="SGNH hydrolase"/>
    <property type="match status" value="1"/>
</dbReference>
<dbReference type="EMBL" id="JAQJAN010000009">
    <property type="protein sequence ID" value="KAJ5720156.1"/>
    <property type="molecule type" value="Genomic_DNA"/>
</dbReference>
<dbReference type="CDD" id="cd01846">
    <property type="entry name" value="fatty_acyltransferase_like"/>
    <property type="match status" value="1"/>
</dbReference>